<organism evidence="1 2">
    <name type="scientific">Kaistia soli DSM 19436</name>
    <dbReference type="NCBI Taxonomy" id="1122133"/>
    <lineage>
        <taxon>Bacteria</taxon>
        <taxon>Pseudomonadati</taxon>
        <taxon>Pseudomonadota</taxon>
        <taxon>Alphaproteobacteria</taxon>
        <taxon>Hyphomicrobiales</taxon>
        <taxon>Kaistiaceae</taxon>
        <taxon>Kaistia</taxon>
    </lineage>
</organism>
<keyword evidence="2" id="KW-1185">Reference proteome</keyword>
<name>A0A1M4YFB1_9HYPH</name>
<dbReference type="STRING" id="1122133.SAMN02745157_1500"/>
<proteinExistence type="predicted"/>
<dbReference type="AlphaFoldDB" id="A0A1M4YFB1"/>
<accession>A0A1M4YFB1</accession>
<reference evidence="1 2" key="1">
    <citation type="submission" date="2016-11" db="EMBL/GenBank/DDBJ databases">
        <authorList>
            <person name="Jaros S."/>
            <person name="Januszkiewicz K."/>
            <person name="Wedrychowicz H."/>
        </authorList>
    </citation>
    <scope>NUCLEOTIDE SEQUENCE [LARGE SCALE GENOMIC DNA]</scope>
    <source>
        <strain evidence="1 2">DSM 19436</strain>
    </source>
</reference>
<evidence type="ECO:0000313" key="2">
    <source>
        <dbReference type="Proteomes" id="UP000184485"/>
    </source>
</evidence>
<dbReference type="Proteomes" id="UP000184485">
    <property type="component" value="Unassembled WGS sequence"/>
</dbReference>
<dbReference type="RefSeq" id="WP_073052038.1">
    <property type="nucleotide sequence ID" value="NZ_FQUP01000001.1"/>
</dbReference>
<gene>
    <name evidence="1" type="ORF">SAMN02745157_1500</name>
</gene>
<evidence type="ECO:0000313" key="1">
    <source>
        <dbReference type="EMBL" id="SHF04182.1"/>
    </source>
</evidence>
<sequence length="86" mass="9742">MNRAADYIAAVEAEGHSLLLVRGGWTDGRDAIYTNFYPRGFDVDLDRPFDREAADAVMRLTGSLRPRTEAEKQDLRDELIRRGMVA</sequence>
<protein>
    <submittedName>
        <fullName evidence="1">Uncharacterized protein</fullName>
    </submittedName>
</protein>
<dbReference type="EMBL" id="FQUP01000001">
    <property type="protein sequence ID" value="SHF04182.1"/>
    <property type="molecule type" value="Genomic_DNA"/>
</dbReference>